<keyword evidence="3" id="KW-1185">Reference proteome</keyword>
<keyword evidence="1" id="KW-1133">Transmembrane helix</keyword>
<sequence>MNIKELLTIIIASVAATVSIIALIKTHYDKFKPVFSGRDITFKINKWRNEKDDWYQIFIFLPLKIANSSNSIGKIESMRMKLIYENKLMASIYEIFPVDFELIPENHKNFSYKLKGNSLEKIIQNDWHPLILKNKDVIETHLLFSGRWNKLLNISKFKVQLEVKMSQRLGWKKVEEWDGNLNAIFWSELIHKDTAVDFQRSYITVSPKDKRNKKKAHKMFEEDFEIRQINIPPSISDK</sequence>
<protein>
    <submittedName>
        <fullName evidence="2">Uncharacterized protein</fullName>
    </submittedName>
</protein>
<dbReference type="EMBL" id="BMDD01000005">
    <property type="protein sequence ID" value="GGH84745.1"/>
    <property type="molecule type" value="Genomic_DNA"/>
</dbReference>
<evidence type="ECO:0000256" key="1">
    <source>
        <dbReference type="SAM" id="Phobius"/>
    </source>
</evidence>
<feature type="transmembrane region" description="Helical" evidence="1">
    <location>
        <begin position="6"/>
        <end position="24"/>
    </location>
</feature>
<evidence type="ECO:0000313" key="3">
    <source>
        <dbReference type="Proteomes" id="UP000605427"/>
    </source>
</evidence>
<name>A0ABQ2A4Y8_9BACL</name>
<comment type="caution">
    <text evidence="2">The sequence shown here is derived from an EMBL/GenBank/DDBJ whole genome shotgun (WGS) entry which is preliminary data.</text>
</comment>
<proteinExistence type="predicted"/>
<keyword evidence="1" id="KW-0812">Transmembrane</keyword>
<gene>
    <name evidence="2" type="ORF">GCM10007362_40530</name>
</gene>
<reference evidence="3" key="1">
    <citation type="journal article" date="2019" name="Int. J. Syst. Evol. Microbiol.">
        <title>The Global Catalogue of Microorganisms (GCM) 10K type strain sequencing project: providing services to taxonomists for standard genome sequencing and annotation.</title>
        <authorList>
            <consortium name="The Broad Institute Genomics Platform"/>
            <consortium name="The Broad Institute Genome Sequencing Center for Infectious Disease"/>
            <person name="Wu L."/>
            <person name="Ma J."/>
        </authorList>
    </citation>
    <scope>NUCLEOTIDE SEQUENCE [LARGE SCALE GENOMIC DNA]</scope>
    <source>
        <strain evidence="3">CCM 8702</strain>
    </source>
</reference>
<evidence type="ECO:0000313" key="2">
    <source>
        <dbReference type="EMBL" id="GGH84745.1"/>
    </source>
</evidence>
<dbReference type="RefSeq" id="WP_172241501.1">
    <property type="nucleotide sequence ID" value="NZ_BMDD01000005.1"/>
</dbReference>
<keyword evidence="1" id="KW-0472">Membrane</keyword>
<organism evidence="2 3">
    <name type="scientific">Saccharibacillus endophyticus</name>
    <dbReference type="NCBI Taxonomy" id="2060666"/>
    <lineage>
        <taxon>Bacteria</taxon>
        <taxon>Bacillati</taxon>
        <taxon>Bacillota</taxon>
        <taxon>Bacilli</taxon>
        <taxon>Bacillales</taxon>
        <taxon>Paenibacillaceae</taxon>
        <taxon>Saccharibacillus</taxon>
    </lineage>
</organism>
<accession>A0ABQ2A4Y8</accession>
<dbReference type="Proteomes" id="UP000605427">
    <property type="component" value="Unassembled WGS sequence"/>
</dbReference>